<protein>
    <submittedName>
        <fullName evidence="1">Uncharacterized protein</fullName>
    </submittedName>
</protein>
<gene>
    <name evidence="1" type="ORF">L6452_42238</name>
</gene>
<accession>A0ACB8XHQ2</accession>
<comment type="caution">
    <text evidence="1">The sequence shown here is derived from an EMBL/GenBank/DDBJ whole genome shotgun (WGS) entry which is preliminary data.</text>
</comment>
<evidence type="ECO:0000313" key="2">
    <source>
        <dbReference type="Proteomes" id="UP001055879"/>
    </source>
</evidence>
<dbReference type="EMBL" id="CM042063">
    <property type="protein sequence ID" value="KAI3667189.1"/>
    <property type="molecule type" value="Genomic_DNA"/>
</dbReference>
<sequence length="165" mass="18843">MVRTLWQVRSKSDSTEYIEVYGSLFKDKGCDIGINNSDQQKDDVIELGDQEKDKGIKVGQQQKDKGIELGDQEQGKSIEVGDQQKDRVIELGDQHIDKGIEVGDQEQGKSIEVDYEHYNALFDELENHGVFAQDFNPFSDDEDDFDRNDNVEKVILKRVMTVITL</sequence>
<keyword evidence="2" id="KW-1185">Reference proteome</keyword>
<dbReference type="Proteomes" id="UP001055879">
    <property type="component" value="Linkage Group LG17"/>
</dbReference>
<reference evidence="2" key="1">
    <citation type="journal article" date="2022" name="Mol. Ecol. Resour.">
        <title>The genomes of chicory, endive, great burdock and yacon provide insights into Asteraceae palaeo-polyploidization history and plant inulin production.</title>
        <authorList>
            <person name="Fan W."/>
            <person name="Wang S."/>
            <person name="Wang H."/>
            <person name="Wang A."/>
            <person name="Jiang F."/>
            <person name="Liu H."/>
            <person name="Zhao H."/>
            <person name="Xu D."/>
            <person name="Zhang Y."/>
        </authorList>
    </citation>
    <scope>NUCLEOTIDE SEQUENCE [LARGE SCALE GENOMIC DNA]</scope>
    <source>
        <strain evidence="2">cv. Niubang</strain>
    </source>
</reference>
<organism evidence="1 2">
    <name type="scientific">Arctium lappa</name>
    <name type="common">Greater burdock</name>
    <name type="synonym">Lappa major</name>
    <dbReference type="NCBI Taxonomy" id="4217"/>
    <lineage>
        <taxon>Eukaryota</taxon>
        <taxon>Viridiplantae</taxon>
        <taxon>Streptophyta</taxon>
        <taxon>Embryophyta</taxon>
        <taxon>Tracheophyta</taxon>
        <taxon>Spermatophyta</taxon>
        <taxon>Magnoliopsida</taxon>
        <taxon>eudicotyledons</taxon>
        <taxon>Gunneridae</taxon>
        <taxon>Pentapetalae</taxon>
        <taxon>asterids</taxon>
        <taxon>campanulids</taxon>
        <taxon>Asterales</taxon>
        <taxon>Asteraceae</taxon>
        <taxon>Carduoideae</taxon>
        <taxon>Cardueae</taxon>
        <taxon>Arctiinae</taxon>
        <taxon>Arctium</taxon>
    </lineage>
</organism>
<proteinExistence type="predicted"/>
<evidence type="ECO:0000313" key="1">
    <source>
        <dbReference type="EMBL" id="KAI3667189.1"/>
    </source>
</evidence>
<name>A0ACB8XHQ2_ARCLA</name>
<reference evidence="1 2" key="2">
    <citation type="journal article" date="2022" name="Mol. Ecol. Resour.">
        <title>The genomes of chicory, endive, great burdock and yacon provide insights into Asteraceae paleo-polyploidization history and plant inulin production.</title>
        <authorList>
            <person name="Fan W."/>
            <person name="Wang S."/>
            <person name="Wang H."/>
            <person name="Wang A."/>
            <person name="Jiang F."/>
            <person name="Liu H."/>
            <person name="Zhao H."/>
            <person name="Xu D."/>
            <person name="Zhang Y."/>
        </authorList>
    </citation>
    <scope>NUCLEOTIDE SEQUENCE [LARGE SCALE GENOMIC DNA]</scope>
    <source>
        <strain evidence="2">cv. Niubang</strain>
    </source>
</reference>